<evidence type="ECO:0000256" key="2">
    <source>
        <dbReference type="ARBA" id="ARBA00008711"/>
    </source>
</evidence>
<comment type="catalytic activity">
    <reaction evidence="1">
        <text>a 4-O-methyl-thymidine in DNA + L-cysteinyl-[protein] = a thymidine in DNA + S-methyl-L-cysteinyl-[protein]</text>
        <dbReference type="Rhea" id="RHEA:53428"/>
        <dbReference type="Rhea" id="RHEA-COMP:10131"/>
        <dbReference type="Rhea" id="RHEA-COMP:10132"/>
        <dbReference type="Rhea" id="RHEA-COMP:13555"/>
        <dbReference type="Rhea" id="RHEA-COMP:13556"/>
        <dbReference type="ChEBI" id="CHEBI:29950"/>
        <dbReference type="ChEBI" id="CHEBI:82612"/>
        <dbReference type="ChEBI" id="CHEBI:137386"/>
        <dbReference type="ChEBI" id="CHEBI:137387"/>
        <dbReference type="EC" id="2.1.1.63"/>
    </reaction>
</comment>
<dbReference type="AlphaFoldDB" id="A0A9P8FIH7"/>
<dbReference type="GO" id="GO:0006281">
    <property type="term" value="P:DNA repair"/>
    <property type="evidence" value="ECO:0007669"/>
    <property type="project" value="UniProtKB-KW"/>
</dbReference>
<dbReference type="PROSITE" id="PS00374">
    <property type="entry name" value="MGMT"/>
    <property type="match status" value="1"/>
</dbReference>
<dbReference type="InterPro" id="IPR036388">
    <property type="entry name" value="WH-like_DNA-bd_sf"/>
</dbReference>
<evidence type="ECO:0000256" key="11">
    <source>
        <dbReference type="ARBA" id="ARBA00049348"/>
    </source>
</evidence>
<keyword evidence="8" id="KW-0234">DNA repair</keyword>
<dbReference type="GO" id="GO:0003908">
    <property type="term" value="F:methylated-DNA-[protein]-cysteine S-methyltransferase activity"/>
    <property type="evidence" value="ECO:0007669"/>
    <property type="project" value="UniProtKB-EC"/>
</dbReference>
<dbReference type="PANTHER" id="PTHR10815">
    <property type="entry name" value="METHYLATED-DNA--PROTEIN-CYSTEINE METHYLTRANSFERASE"/>
    <property type="match status" value="1"/>
</dbReference>
<dbReference type="GO" id="GO:0032259">
    <property type="term" value="P:methylation"/>
    <property type="evidence" value="ECO:0007669"/>
    <property type="project" value="UniProtKB-KW"/>
</dbReference>
<dbReference type="NCBIfam" id="TIGR00589">
    <property type="entry name" value="ogt"/>
    <property type="match status" value="1"/>
</dbReference>
<evidence type="ECO:0000256" key="6">
    <source>
        <dbReference type="ARBA" id="ARBA00022679"/>
    </source>
</evidence>
<reference evidence="13" key="2">
    <citation type="submission" date="2021-08" db="EMBL/GenBank/DDBJ databases">
        <authorList>
            <person name="Gostincar C."/>
            <person name="Sun X."/>
            <person name="Song Z."/>
            <person name="Gunde-Cimerman N."/>
        </authorList>
    </citation>
    <scope>NUCLEOTIDE SEQUENCE</scope>
    <source>
        <strain evidence="13">EXF-9298</strain>
    </source>
</reference>
<keyword evidence="14" id="KW-1185">Reference proteome</keyword>
<keyword evidence="7" id="KW-0227">DNA damage</keyword>
<dbReference type="InterPro" id="IPR036217">
    <property type="entry name" value="MethylDNA_cys_MeTrfase_DNAb"/>
</dbReference>
<dbReference type="SUPFAM" id="SSF46767">
    <property type="entry name" value="Methylated DNA-protein cysteine methyltransferase, C-terminal domain"/>
    <property type="match status" value="1"/>
</dbReference>
<feature type="non-terminal residue" evidence="13">
    <location>
        <position position="1"/>
    </location>
</feature>
<feature type="domain" description="Methylated-DNA-[protein]-cysteine S-methyltransferase DNA binding" evidence="12">
    <location>
        <begin position="32"/>
        <end position="119"/>
    </location>
</feature>
<dbReference type="CDD" id="cd06445">
    <property type="entry name" value="ATase"/>
    <property type="match status" value="1"/>
</dbReference>
<protein>
    <recommendedName>
        <fullName evidence="4">Methylated-DNA--protein-cysteine methyltransferase</fullName>
        <ecNumber evidence="3">2.1.1.63</ecNumber>
    </recommendedName>
    <alternativeName>
        <fullName evidence="9">6-O-methylguanine-DNA methyltransferase</fullName>
    </alternativeName>
    <alternativeName>
        <fullName evidence="10">O-6-methylguanine-DNA-alkyltransferase</fullName>
    </alternativeName>
</protein>
<dbReference type="EC" id="2.1.1.63" evidence="3"/>
<accession>A0A9P8FIH7</accession>
<dbReference type="EMBL" id="JAHFXS010002176">
    <property type="protein sequence ID" value="KAG9973572.1"/>
    <property type="molecule type" value="Genomic_DNA"/>
</dbReference>
<evidence type="ECO:0000256" key="1">
    <source>
        <dbReference type="ARBA" id="ARBA00001286"/>
    </source>
</evidence>
<evidence type="ECO:0000256" key="4">
    <source>
        <dbReference type="ARBA" id="ARBA00015377"/>
    </source>
</evidence>
<organism evidence="13 14">
    <name type="scientific">Aureobasidium melanogenum</name>
    <name type="common">Aureobasidium pullulans var. melanogenum</name>
    <dbReference type="NCBI Taxonomy" id="46634"/>
    <lineage>
        <taxon>Eukaryota</taxon>
        <taxon>Fungi</taxon>
        <taxon>Dikarya</taxon>
        <taxon>Ascomycota</taxon>
        <taxon>Pezizomycotina</taxon>
        <taxon>Dothideomycetes</taxon>
        <taxon>Dothideomycetidae</taxon>
        <taxon>Dothideales</taxon>
        <taxon>Saccotheciaceae</taxon>
        <taxon>Aureobasidium</taxon>
    </lineage>
</organism>
<keyword evidence="6" id="KW-0808">Transferase</keyword>
<evidence type="ECO:0000256" key="8">
    <source>
        <dbReference type="ARBA" id="ARBA00023204"/>
    </source>
</evidence>
<comment type="similarity">
    <text evidence="2">Belongs to the MGMT family.</text>
</comment>
<evidence type="ECO:0000256" key="7">
    <source>
        <dbReference type="ARBA" id="ARBA00022763"/>
    </source>
</evidence>
<dbReference type="InterPro" id="IPR001497">
    <property type="entry name" value="MethylDNA_cys_MeTrfase_AS"/>
</dbReference>
<dbReference type="Gene3D" id="1.10.10.10">
    <property type="entry name" value="Winged helix-like DNA-binding domain superfamily/Winged helix DNA-binding domain"/>
    <property type="match status" value="1"/>
</dbReference>
<sequence>MAQKISPYFSKQPTAPEETHISTLISTAPITDFQRRVYTSLLCIPSGSVTSYATLAHHLSSSPRAVGGALRKNPFAPYIPCHRVIAANGFVGGFMGDWQKAPSGINQSKKLELLKEEGVEFTQEGKLVVREGVWFQGPWGV</sequence>
<evidence type="ECO:0000313" key="13">
    <source>
        <dbReference type="EMBL" id="KAG9973572.1"/>
    </source>
</evidence>
<evidence type="ECO:0000256" key="5">
    <source>
        <dbReference type="ARBA" id="ARBA00022603"/>
    </source>
</evidence>
<evidence type="ECO:0000256" key="9">
    <source>
        <dbReference type="ARBA" id="ARBA00030795"/>
    </source>
</evidence>
<dbReference type="Pfam" id="PF01035">
    <property type="entry name" value="DNA_binding_1"/>
    <property type="match status" value="1"/>
</dbReference>
<evidence type="ECO:0000256" key="3">
    <source>
        <dbReference type="ARBA" id="ARBA00011918"/>
    </source>
</evidence>
<dbReference type="InterPro" id="IPR014048">
    <property type="entry name" value="MethylDNA_cys_MeTrfase_DNA-bd"/>
</dbReference>
<comment type="caution">
    <text evidence="13">The sequence shown here is derived from an EMBL/GenBank/DDBJ whole genome shotgun (WGS) entry which is preliminary data.</text>
</comment>
<gene>
    <name evidence="13" type="ORF">KCU98_g12552</name>
</gene>
<evidence type="ECO:0000259" key="12">
    <source>
        <dbReference type="Pfam" id="PF01035"/>
    </source>
</evidence>
<dbReference type="Proteomes" id="UP000729357">
    <property type="component" value="Unassembled WGS sequence"/>
</dbReference>
<evidence type="ECO:0000313" key="14">
    <source>
        <dbReference type="Proteomes" id="UP000729357"/>
    </source>
</evidence>
<dbReference type="PANTHER" id="PTHR10815:SF13">
    <property type="entry name" value="METHYLATED-DNA--PROTEIN-CYSTEINE METHYLTRANSFERASE"/>
    <property type="match status" value="1"/>
</dbReference>
<evidence type="ECO:0000256" key="10">
    <source>
        <dbReference type="ARBA" id="ARBA00031621"/>
    </source>
</evidence>
<name>A0A9P8FIH7_AURME</name>
<comment type="catalytic activity">
    <reaction evidence="11">
        <text>a 6-O-methyl-2'-deoxyguanosine in DNA + L-cysteinyl-[protein] = S-methyl-L-cysteinyl-[protein] + a 2'-deoxyguanosine in DNA</text>
        <dbReference type="Rhea" id="RHEA:24000"/>
        <dbReference type="Rhea" id="RHEA-COMP:10131"/>
        <dbReference type="Rhea" id="RHEA-COMP:10132"/>
        <dbReference type="Rhea" id="RHEA-COMP:11367"/>
        <dbReference type="Rhea" id="RHEA-COMP:11368"/>
        <dbReference type="ChEBI" id="CHEBI:29950"/>
        <dbReference type="ChEBI" id="CHEBI:82612"/>
        <dbReference type="ChEBI" id="CHEBI:85445"/>
        <dbReference type="ChEBI" id="CHEBI:85448"/>
        <dbReference type="EC" id="2.1.1.63"/>
    </reaction>
</comment>
<reference evidence="13" key="1">
    <citation type="journal article" date="2021" name="J Fungi (Basel)">
        <title>Virulence traits and population genomics of the black yeast Aureobasidium melanogenum.</title>
        <authorList>
            <person name="Cernosa A."/>
            <person name="Sun X."/>
            <person name="Gostincar C."/>
            <person name="Fang C."/>
            <person name="Gunde-Cimerman N."/>
            <person name="Song Z."/>
        </authorList>
    </citation>
    <scope>NUCLEOTIDE SEQUENCE</scope>
    <source>
        <strain evidence="13">EXF-9298</strain>
    </source>
</reference>
<proteinExistence type="inferred from homology"/>
<keyword evidence="5" id="KW-0489">Methyltransferase</keyword>